<keyword evidence="3" id="KW-1133">Transmembrane helix</keyword>
<reference evidence="6" key="1">
    <citation type="submission" date="2020-10" db="EMBL/GenBank/DDBJ databases">
        <authorList>
            <person name="Gilroy R."/>
        </authorList>
    </citation>
    <scope>NUCLEOTIDE SEQUENCE</scope>
    <source>
        <strain evidence="6">G3-8215</strain>
    </source>
</reference>
<dbReference type="Pfam" id="PF04357">
    <property type="entry name" value="TamB"/>
    <property type="match status" value="1"/>
</dbReference>
<organism evidence="6 7">
    <name type="scientific">Candidatus Cryptobacteroides avicola</name>
    <dbReference type="NCBI Taxonomy" id="2840757"/>
    <lineage>
        <taxon>Bacteria</taxon>
        <taxon>Pseudomonadati</taxon>
        <taxon>Bacteroidota</taxon>
        <taxon>Bacteroidia</taxon>
        <taxon>Bacteroidales</taxon>
        <taxon>Candidatus Cryptobacteroides</taxon>
    </lineage>
</organism>
<evidence type="ECO:0000256" key="3">
    <source>
        <dbReference type="ARBA" id="ARBA00022989"/>
    </source>
</evidence>
<sequence length="1488" mass="164473">MLAIQTPQVQTYLSRKLIEKFTAGNDAGIYFGKIHLRPFNTLILKDIKIFDKHPSDSLARDTLFKAEYVIARFSLRGLKEHEGLHIGRAYVRGAEMNLVIEEQQTNLERMFGIRKDRVKKEGQGKVFDIRRAVIDGMRFRLQNFRHDAPLTAEGGIDWNDLDVQDINIEARNLRLSDKVMTGTLDRLSFKEKSGYACSSISGSTKVGRGKALISGLSISDRWSAIDIPEFSMSYNDAKDFKDFIRKIGLTAVVRESRVDMQTLAYFAPKLGNAPFVMDIPQARIEGTVDDFRISALETGILQHEVFVSLNGRIKGLPDINKLSADLNIDSLDFSTMSIEKILSGLSDGDVPEISDYAEGCGFTFKGTAGGTLDRLDVKGVLKSGIGTIVPEMRITGLADKNSDTRIDGTLRTRGLDIGKAIGSDLIHECDMASRLSASFGDEGPKLEIDSLSVTRLNLNGYDYSSIAAAGTIAQKAFDGKIICSDPNLNFLFQGLFTFSSKTRNALYNFYANIGYADLNAINIDKRGMSRISLQTSANFTRVKDNDLLGNINISRINLENEHGKYDIGDISVSSHSSDTLFRARIDSEFAEGSFIGTGSVSSFIRDAKDLTIKRQLPAIGRDTAYIWNGNRYDLSFNLYDTMDLLAFLAPGLYIAENTSFRMHIGENGTMDGNIKSQRLAIGEQYMKDFSLDFRNNGEGLDGEIRSETINIATLSLKNNSFKLFAKDNHIGIGYTYDNQGELVNRGEFYMRGDLLRNEDDRLQCSISLLPSSIYLNAREWSIMPSEMTVCGKDVNIRNIEFLSGEQSVRIYGGISDSGRDTLMLDMEKFDISIINPLLGKAAAFSGAASGKALLVSSGKNKSLSSDFLCTSTGISGAMMGTVRFRGEWDNTSKKIGIDLKNSYEGKSSFDIHGSYSLSDKYADVSAALDGFDISCITPYVSSIFSEASGRLSGNFTANGKLGSMAVESTGARMEDATLRIAFTNVPYTLNGDFHIDSRGLYFDSITLADRFGNRGGVTGQISYDNFKDIRFDTRINADRIECINLDEKKGELFYGNIFATAGISITGPLNSMKMAIEATTTGTGQLHIPVSSAVSSRSSDLLTFKEIKKEVVIDPYETMISRIQKREKSKSNFEINLTVSTNPDLHAFVEIDKATGNVLSGYGTGTIDMDINPNRDIFNINGDYTLSGGNYKFVAIGFAKDFSINEGSSVKFNGDIMESTLDIDATYTTKTSLGTLIADTSSVSTRRIVECGINISDKIKNPRLQFSINVPDIDPTVKARVESALSTEDKIQKQFLYLLVFNSFMPDEQSGIVNNTSFLASGVSEIMSNQLNNIFQKLDIPLDLGLSYQTNDRGNDIFDVAVSTQLFNNRVIVNGNIGNRQYSTSGNANGDVVGDLDIEIKIDRPGAFRLNLFSHSADQYTNYLDNSQRNGIGLTYQQEFNSFKEFFKKMFAGRKKKEEMLRQEEKVLMTEEKVTIKIKSDNGKKSAK</sequence>
<proteinExistence type="predicted"/>
<evidence type="ECO:0000256" key="1">
    <source>
        <dbReference type="ARBA" id="ARBA00004167"/>
    </source>
</evidence>
<accession>A0A940IHC9</accession>
<evidence type="ECO:0000259" key="5">
    <source>
        <dbReference type="Pfam" id="PF04357"/>
    </source>
</evidence>
<evidence type="ECO:0000256" key="2">
    <source>
        <dbReference type="ARBA" id="ARBA00022692"/>
    </source>
</evidence>
<dbReference type="Proteomes" id="UP000725002">
    <property type="component" value="Unassembled WGS sequence"/>
</dbReference>
<reference evidence="6" key="2">
    <citation type="journal article" date="2021" name="PeerJ">
        <title>Extensive microbial diversity within the chicken gut microbiome revealed by metagenomics and culture.</title>
        <authorList>
            <person name="Gilroy R."/>
            <person name="Ravi A."/>
            <person name="Getino M."/>
            <person name="Pursley I."/>
            <person name="Horton D.L."/>
            <person name="Alikhan N.F."/>
            <person name="Baker D."/>
            <person name="Gharbi K."/>
            <person name="Hall N."/>
            <person name="Watson M."/>
            <person name="Adriaenssens E.M."/>
            <person name="Foster-Nyarko E."/>
            <person name="Jarju S."/>
            <person name="Secka A."/>
            <person name="Antonio M."/>
            <person name="Oren A."/>
            <person name="Chaudhuri R.R."/>
            <person name="La Ragione R."/>
            <person name="Hildebrand F."/>
            <person name="Pallen M.J."/>
        </authorList>
    </citation>
    <scope>NUCLEOTIDE SEQUENCE</scope>
    <source>
        <strain evidence="6">G3-8215</strain>
    </source>
</reference>
<dbReference type="EMBL" id="JADILV010000004">
    <property type="protein sequence ID" value="MBO8482576.1"/>
    <property type="molecule type" value="Genomic_DNA"/>
</dbReference>
<keyword evidence="4" id="KW-0472">Membrane</keyword>
<evidence type="ECO:0000313" key="7">
    <source>
        <dbReference type="Proteomes" id="UP000725002"/>
    </source>
</evidence>
<protein>
    <submittedName>
        <fullName evidence="6">Translocation/assembly module TamB domain-containing protein</fullName>
    </submittedName>
</protein>
<dbReference type="GO" id="GO:0009306">
    <property type="term" value="P:protein secretion"/>
    <property type="evidence" value="ECO:0007669"/>
    <property type="project" value="InterPro"/>
</dbReference>
<keyword evidence="2" id="KW-0812">Transmembrane</keyword>
<dbReference type="PANTHER" id="PTHR36985">
    <property type="entry name" value="TRANSLOCATION AND ASSEMBLY MODULE SUBUNIT TAMB"/>
    <property type="match status" value="1"/>
</dbReference>
<dbReference type="GO" id="GO:0005886">
    <property type="term" value="C:plasma membrane"/>
    <property type="evidence" value="ECO:0007669"/>
    <property type="project" value="InterPro"/>
</dbReference>
<comment type="subcellular location">
    <subcellularLocation>
        <location evidence="1">Membrane</location>
        <topology evidence="1">Single-pass membrane protein</topology>
    </subcellularLocation>
</comment>
<feature type="domain" description="Translocation and assembly module TamB C-terminal" evidence="5">
    <location>
        <begin position="1011"/>
        <end position="1440"/>
    </location>
</feature>
<dbReference type="PANTHER" id="PTHR36985:SF1">
    <property type="entry name" value="TRANSLOCATION AND ASSEMBLY MODULE SUBUNIT TAMB"/>
    <property type="match status" value="1"/>
</dbReference>
<evidence type="ECO:0000313" key="6">
    <source>
        <dbReference type="EMBL" id="MBO8482576.1"/>
    </source>
</evidence>
<name>A0A940IHC9_9BACT</name>
<gene>
    <name evidence="6" type="ORF">IAB75_00415</name>
</gene>
<dbReference type="InterPro" id="IPR007452">
    <property type="entry name" value="TamB_C"/>
</dbReference>
<comment type="caution">
    <text evidence="6">The sequence shown here is derived from an EMBL/GenBank/DDBJ whole genome shotgun (WGS) entry which is preliminary data.</text>
</comment>
<evidence type="ECO:0000256" key="4">
    <source>
        <dbReference type="ARBA" id="ARBA00023136"/>
    </source>
</evidence>